<evidence type="ECO:0000313" key="2">
    <source>
        <dbReference type="EMBL" id="MFC0683913.1"/>
    </source>
</evidence>
<dbReference type="Gene3D" id="3.40.50.10140">
    <property type="entry name" value="Toll/interleukin-1 receptor homology (TIR) domain"/>
    <property type="match status" value="1"/>
</dbReference>
<proteinExistence type="predicted"/>
<comment type="caution">
    <text evidence="2">The sequence shown here is derived from an EMBL/GenBank/DDBJ whole genome shotgun (WGS) entry which is preliminary data.</text>
</comment>
<accession>A0ABV6S3V9</accession>
<dbReference type="RefSeq" id="WP_267223229.1">
    <property type="nucleotide sequence ID" value="NZ_JAPCWC010000021.1"/>
</dbReference>
<dbReference type="PROSITE" id="PS50104">
    <property type="entry name" value="TIR"/>
    <property type="match status" value="1"/>
</dbReference>
<feature type="domain" description="TIR" evidence="1">
    <location>
        <begin position="1"/>
        <end position="142"/>
    </location>
</feature>
<dbReference type="Proteomes" id="UP001589858">
    <property type="component" value="Unassembled WGS sequence"/>
</dbReference>
<protein>
    <submittedName>
        <fullName evidence="2">Toll/interleukin-1 receptor domain-containing protein</fullName>
    </submittedName>
</protein>
<dbReference type="InterPro" id="IPR035897">
    <property type="entry name" value="Toll_tir_struct_dom_sf"/>
</dbReference>
<reference evidence="2 3" key="1">
    <citation type="submission" date="2024-09" db="EMBL/GenBank/DDBJ databases">
        <authorList>
            <person name="Sun Q."/>
            <person name="Mori K."/>
        </authorList>
    </citation>
    <scope>NUCLEOTIDE SEQUENCE [LARGE SCALE GENOMIC DNA]</scope>
    <source>
        <strain evidence="2 3">CICC 11035S</strain>
    </source>
</reference>
<dbReference type="EMBL" id="JBHLTM010000019">
    <property type="protein sequence ID" value="MFC0683913.1"/>
    <property type="molecule type" value="Genomic_DNA"/>
</dbReference>
<evidence type="ECO:0000313" key="3">
    <source>
        <dbReference type="Proteomes" id="UP001589858"/>
    </source>
</evidence>
<sequence>MKAFISHNKADKFTARTLATMLTEQGEGVWFDEWDIKPGDSLTGGIEEGLNGADVFVLIWSEHAHKSNWVGMELRATVRRRVDDQSLRIIPLIMDGTPLPTLVADFRGFDLSGGEMELDDVVNEMTGHPRDVELAKRLQARLQEITAANIHPYDPFGIIICPSCGSDDFKRGSHVDGRDKQWYLIKCNECGWDDATQ</sequence>
<dbReference type="SUPFAM" id="SSF52200">
    <property type="entry name" value="Toll/Interleukin receptor TIR domain"/>
    <property type="match status" value="1"/>
</dbReference>
<gene>
    <name evidence="2" type="ORF">ACFFF8_04845</name>
</gene>
<dbReference type="InterPro" id="IPR000157">
    <property type="entry name" value="TIR_dom"/>
</dbReference>
<dbReference type="Pfam" id="PF13676">
    <property type="entry name" value="TIR_2"/>
    <property type="match status" value="1"/>
</dbReference>
<keyword evidence="2" id="KW-0675">Receptor</keyword>
<name>A0ABV6S3V9_9SPHN</name>
<evidence type="ECO:0000259" key="1">
    <source>
        <dbReference type="PROSITE" id="PS50104"/>
    </source>
</evidence>
<keyword evidence="3" id="KW-1185">Reference proteome</keyword>
<organism evidence="2 3">
    <name type="scientific">Novosphingobium clariflavum</name>
    <dbReference type="NCBI Taxonomy" id="2029884"/>
    <lineage>
        <taxon>Bacteria</taxon>
        <taxon>Pseudomonadati</taxon>
        <taxon>Pseudomonadota</taxon>
        <taxon>Alphaproteobacteria</taxon>
        <taxon>Sphingomonadales</taxon>
        <taxon>Sphingomonadaceae</taxon>
        <taxon>Novosphingobium</taxon>
    </lineage>
</organism>